<keyword evidence="5" id="KW-1185">Reference proteome</keyword>
<dbReference type="InterPro" id="IPR036875">
    <property type="entry name" value="Znf_CCHC_sf"/>
</dbReference>
<dbReference type="Gene3D" id="4.10.60.10">
    <property type="entry name" value="Zinc finger, CCHC-type"/>
    <property type="match status" value="1"/>
</dbReference>
<dbReference type="GO" id="GO:0008270">
    <property type="term" value="F:zinc ion binding"/>
    <property type="evidence" value="ECO:0007669"/>
    <property type="project" value="UniProtKB-KW"/>
</dbReference>
<dbReference type="GO" id="GO:0003676">
    <property type="term" value="F:nucleic acid binding"/>
    <property type="evidence" value="ECO:0007669"/>
    <property type="project" value="InterPro"/>
</dbReference>
<feature type="region of interest" description="Disordered" evidence="2">
    <location>
        <begin position="1"/>
        <end position="24"/>
    </location>
</feature>
<dbReference type="Pfam" id="PF00098">
    <property type="entry name" value="zf-CCHC"/>
    <property type="match status" value="1"/>
</dbReference>
<evidence type="ECO:0000256" key="2">
    <source>
        <dbReference type="SAM" id="MobiDB-lite"/>
    </source>
</evidence>
<keyword evidence="1" id="KW-0862">Zinc</keyword>
<dbReference type="Proteomes" id="UP000193920">
    <property type="component" value="Unassembled WGS sequence"/>
</dbReference>
<dbReference type="SMART" id="SM00343">
    <property type="entry name" value="ZnF_C2HC"/>
    <property type="match status" value="1"/>
</dbReference>
<comment type="caution">
    <text evidence="4">The sequence shown here is derived from an EMBL/GenBank/DDBJ whole genome shotgun (WGS) entry which is preliminary data.</text>
</comment>
<proteinExistence type="predicted"/>
<evidence type="ECO:0000256" key="1">
    <source>
        <dbReference type="PROSITE-ProRule" id="PRU00047"/>
    </source>
</evidence>
<feature type="compositionally biased region" description="Polar residues" evidence="2">
    <location>
        <begin position="1"/>
        <end position="19"/>
    </location>
</feature>
<gene>
    <name evidence="4" type="ORF">LY90DRAFT_510222</name>
</gene>
<dbReference type="STRING" id="1754190.A0A1Y2C311"/>
<dbReference type="PROSITE" id="PS50158">
    <property type="entry name" value="ZF_CCHC"/>
    <property type="match status" value="1"/>
</dbReference>
<dbReference type="SUPFAM" id="SSF57756">
    <property type="entry name" value="Retrovirus zinc finger-like domains"/>
    <property type="match status" value="1"/>
</dbReference>
<dbReference type="AlphaFoldDB" id="A0A1Y2C311"/>
<feature type="domain" description="CCHC-type" evidence="3">
    <location>
        <begin position="225"/>
        <end position="241"/>
    </location>
</feature>
<name>A0A1Y2C311_9FUNG</name>
<evidence type="ECO:0000259" key="3">
    <source>
        <dbReference type="PROSITE" id="PS50158"/>
    </source>
</evidence>
<evidence type="ECO:0000313" key="5">
    <source>
        <dbReference type="Proteomes" id="UP000193920"/>
    </source>
</evidence>
<organism evidence="4 5">
    <name type="scientific">Neocallimastix californiae</name>
    <dbReference type="NCBI Taxonomy" id="1754190"/>
    <lineage>
        <taxon>Eukaryota</taxon>
        <taxon>Fungi</taxon>
        <taxon>Fungi incertae sedis</taxon>
        <taxon>Chytridiomycota</taxon>
        <taxon>Chytridiomycota incertae sedis</taxon>
        <taxon>Neocallimastigomycetes</taxon>
        <taxon>Neocallimastigales</taxon>
        <taxon>Neocallimastigaceae</taxon>
        <taxon>Neocallimastix</taxon>
    </lineage>
</organism>
<sequence length="363" mass="42527">MRRGQTSNQPTLVSENEQPTPKGINFTYSENFNRVVELTTENYPDWRTNILYLLLINNLESYALTRKLKKLRRRDIKDDPDDYLTDQFDPSLVYDKETSLLDIKSDVMVKWIIINSLGEETRKIIASQGKTAFETWKTLEKSFTVSHERRCMEIKKKLNSLKYNEEQDINIFIATMQNLIDELENIDHDMEPSTKAGIFNRALPENLRFINHFSSQSKRTYRNGKCYLCNKFGHYAKECRKFNKPIRFNLIKNKKFKSQSKNNNKYHKLSTIKQGYKHKSYKQLNSLENNINDTNNNNSLSKDYNTENYSFLGCVIKNNFSSQVTNEITSSSHNDLTAWILDSGSSLHLTNSLKYFTNLCNCK</sequence>
<dbReference type="Pfam" id="PF14223">
    <property type="entry name" value="Retrotran_gag_2"/>
    <property type="match status" value="1"/>
</dbReference>
<dbReference type="InterPro" id="IPR001878">
    <property type="entry name" value="Znf_CCHC"/>
</dbReference>
<reference evidence="4 5" key="1">
    <citation type="submission" date="2016-08" db="EMBL/GenBank/DDBJ databases">
        <title>A Parts List for Fungal Cellulosomes Revealed by Comparative Genomics.</title>
        <authorList>
            <consortium name="DOE Joint Genome Institute"/>
            <person name="Haitjema C.H."/>
            <person name="Gilmore S.P."/>
            <person name="Henske J.K."/>
            <person name="Solomon K.V."/>
            <person name="De Groot R."/>
            <person name="Kuo A."/>
            <person name="Mondo S.J."/>
            <person name="Salamov A.A."/>
            <person name="Labutti K."/>
            <person name="Zhao Z."/>
            <person name="Chiniquy J."/>
            <person name="Barry K."/>
            <person name="Brewer H.M."/>
            <person name="Purvine S.O."/>
            <person name="Wright A.T."/>
            <person name="Boxma B."/>
            <person name="Van Alen T."/>
            <person name="Hackstein J.H."/>
            <person name="Baker S.E."/>
            <person name="Grigoriev I.V."/>
            <person name="O'Malley M.A."/>
        </authorList>
    </citation>
    <scope>NUCLEOTIDE SEQUENCE [LARGE SCALE GENOMIC DNA]</scope>
    <source>
        <strain evidence="4 5">G1</strain>
    </source>
</reference>
<protein>
    <recommendedName>
        <fullName evidence="3">CCHC-type domain-containing protein</fullName>
    </recommendedName>
</protein>
<keyword evidence="1" id="KW-0479">Metal-binding</keyword>
<keyword evidence="1" id="KW-0863">Zinc-finger</keyword>
<dbReference type="EMBL" id="MCOG01000124">
    <property type="protein sequence ID" value="ORY41432.1"/>
    <property type="molecule type" value="Genomic_DNA"/>
</dbReference>
<accession>A0A1Y2C311</accession>
<evidence type="ECO:0000313" key="4">
    <source>
        <dbReference type="EMBL" id="ORY41432.1"/>
    </source>
</evidence>